<dbReference type="GO" id="GO:0051415">
    <property type="term" value="P:microtubule nucleation by interphase microtubule organizing center"/>
    <property type="evidence" value="ECO:0007669"/>
    <property type="project" value="TreeGrafter"/>
</dbReference>
<dbReference type="GO" id="GO:0000931">
    <property type="term" value="C:gamma-tubulin ring complex"/>
    <property type="evidence" value="ECO:0007669"/>
    <property type="project" value="InterPro"/>
</dbReference>
<evidence type="ECO:0000256" key="1">
    <source>
        <dbReference type="ARBA" id="ARBA00003060"/>
    </source>
</evidence>
<evidence type="ECO:0000256" key="7">
    <source>
        <dbReference type="ARBA" id="ARBA00023212"/>
    </source>
</evidence>
<dbReference type="GO" id="GO:0033566">
    <property type="term" value="P:gamma-tubulin complex localization"/>
    <property type="evidence" value="ECO:0007669"/>
    <property type="project" value="InterPro"/>
</dbReference>
<organism evidence="9 10">
    <name type="scientific">Tothia fuscella</name>
    <dbReference type="NCBI Taxonomy" id="1048955"/>
    <lineage>
        <taxon>Eukaryota</taxon>
        <taxon>Fungi</taxon>
        <taxon>Dikarya</taxon>
        <taxon>Ascomycota</taxon>
        <taxon>Pezizomycotina</taxon>
        <taxon>Dothideomycetes</taxon>
        <taxon>Pleosporomycetidae</taxon>
        <taxon>Venturiales</taxon>
        <taxon>Cylindrosympodiaceae</taxon>
        <taxon>Tothia</taxon>
    </lineage>
</organism>
<reference evidence="9" key="1">
    <citation type="journal article" date="2020" name="Stud. Mycol.">
        <title>101 Dothideomycetes genomes: a test case for predicting lifestyles and emergence of pathogens.</title>
        <authorList>
            <person name="Haridas S."/>
            <person name="Albert R."/>
            <person name="Binder M."/>
            <person name="Bloem J."/>
            <person name="Labutti K."/>
            <person name="Salamov A."/>
            <person name="Andreopoulos B."/>
            <person name="Baker S."/>
            <person name="Barry K."/>
            <person name="Bills G."/>
            <person name="Bluhm B."/>
            <person name="Cannon C."/>
            <person name="Castanera R."/>
            <person name="Culley D."/>
            <person name="Daum C."/>
            <person name="Ezra D."/>
            <person name="Gonzalez J."/>
            <person name="Henrissat B."/>
            <person name="Kuo A."/>
            <person name="Liang C."/>
            <person name="Lipzen A."/>
            <person name="Lutzoni F."/>
            <person name="Magnuson J."/>
            <person name="Mondo S."/>
            <person name="Nolan M."/>
            <person name="Ohm R."/>
            <person name="Pangilinan J."/>
            <person name="Park H.-J."/>
            <person name="Ramirez L."/>
            <person name="Alfaro M."/>
            <person name="Sun H."/>
            <person name="Tritt A."/>
            <person name="Yoshinaga Y."/>
            <person name="Zwiers L.-H."/>
            <person name="Turgeon B."/>
            <person name="Goodwin S."/>
            <person name="Spatafora J."/>
            <person name="Crous P."/>
            <person name="Grigoriev I."/>
        </authorList>
    </citation>
    <scope>NUCLEOTIDE SEQUENCE</scope>
    <source>
        <strain evidence="9">CBS 130266</strain>
    </source>
</reference>
<evidence type="ECO:0000256" key="4">
    <source>
        <dbReference type="ARBA" id="ARBA00011378"/>
    </source>
</evidence>
<sequence>MSSTRQEARDNKRQPYLEVLEILGEMATLLDINITQRQLAYCVSLIENGVEPQALANVINGLRARYPEEEEVPKEHGKDESTK</sequence>
<evidence type="ECO:0000256" key="3">
    <source>
        <dbReference type="ARBA" id="ARBA00011015"/>
    </source>
</evidence>
<gene>
    <name evidence="9" type="ORF">EJ08DRAFT_701544</name>
</gene>
<evidence type="ECO:0000256" key="2">
    <source>
        <dbReference type="ARBA" id="ARBA00004317"/>
    </source>
</evidence>
<keyword evidence="6" id="KW-0963">Cytoplasm</keyword>
<comment type="similarity">
    <text evidence="3">Belongs to the MOZART1 family.</text>
</comment>
<keyword evidence="7" id="KW-0206">Cytoskeleton</keyword>
<dbReference type="PANTHER" id="PTHR28520">
    <property type="entry name" value="MITOTIC-SPINDLE ORGANIZING PROTEIN 1"/>
    <property type="match status" value="1"/>
</dbReference>
<accession>A0A9P4NHX5</accession>
<keyword evidence="10" id="KW-1185">Reference proteome</keyword>
<dbReference type="GO" id="GO:0044732">
    <property type="term" value="C:mitotic spindle pole body"/>
    <property type="evidence" value="ECO:0007669"/>
    <property type="project" value="TreeGrafter"/>
</dbReference>
<comment type="caution">
    <text evidence="9">The sequence shown here is derived from an EMBL/GenBank/DDBJ whole genome shotgun (WGS) entry which is preliminary data.</text>
</comment>
<dbReference type="AlphaFoldDB" id="A0A9P4NHX5"/>
<evidence type="ECO:0000256" key="5">
    <source>
        <dbReference type="ARBA" id="ARBA00016992"/>
    </source>
</evidence>
<comment type="subunit">
    <text evidence="4">Part of the gamma-tubulin complex.</text>
</comment>
<evidence type="ECO:0000313" key="10">
    <source>
        <dbReference type="Proteomes" id="UP000800235"/>
    </source>
</evidence>
<dbReference type="GO" id="GO:0031021">
    <property type="term" value="C:interphase microtubule organizing center"/>
    <property type="evidence" value="ECO:0007669"/>
    <property type="project" value="TreeGrafter"/>
</dbReference>
<comment type="function">
    <text evidence="1">Required for gamma-tubulin complex recruitment to the microtubule organizing center (MTOC).</text>
</comment>
<evidence type="ECO:0000256" key="6">
    <source>
        <dbReference type="ARBA" id="ARBA00022490"/>
    </source>
</evidence>
<comment type="subcellular location">
    <subcellularLocation>
        <location evidence="2">Cytoplasm</location>
        <location evidence="2">Cytoskeleton</location>
        <location evidence="2">Microtubule organizing center</location>
        <location evidence="2">Spindle pole body</location>
    </subcellularLocation>
</comment>
<dbReference type="Pfam" id="PF12554">
    <property type="entry name" value="MOZART1"/>
    <property type="match status" value="1"/>
</dbReference>
<dbReference type="EMBL" id="MU007089">
    <property type="protein sequence ID" value="KAF2422583.1"/>
    <property type="molecule type" value="Genomic_DNA"/>
</dbReference>
<name>A0A9P4NHX5_9PEZI</name>
<dbReference type="GO" id="GO:0005819">
    <property type="term" value="C:spindle"/>
    <property type="evidence" value="ECO:0007669"/>
    <property type="project" value="TreeGrafter"/>
</dbReference>
<dbReference type="InterPro" id="IPR022214">
    <property type="entry name" value="MZT1"/>
</dbReference>
<evidence type="ECO:0000256" key="8">
    <source>
        <dbReference type="ARBA" id="ARBA00029810"/>
    </source>
</evidence>
<protein>
    <recommendedName>
        <fullName evidence="5">Mitotic-spindle organizing protein 1</fullName>
    </recommendedName>
    <alternativeName>
        <fullName evidence="8">Mitotic-spindle organizing protein associated with a ring of gamma-tubulin 1</fullName>
    </alternativeName>
</protein>
<dbReference type="OrthoDB" id="48571at2759"/>
<proteinExistence type="inferred from homology"/>
<dbReference type="GO" id="GO:0090307">
    <property type="term" value="P:mitotic spindle assembly"/>
    <property type="evidence" value="ECO:0007669"/>
    <property type="project" value="TreeGrafter"/>
</dbReference>
<dbReference type="PANTHER" id="PTHR28520:SF2">
    <property type="entry name" value="MITOTIC-SPINDLE ORGANIZING PROTEIN 1"/>
    <property type="match status" value="1"/>
</dbReference>
<evidence type="ECO:0000313" key="9">
    <source>
        <dbReference type="EMBL" id="KAF2422583.1"/>
    </source>
</evidence>
<dbReference type="Proteomes" id="UP000800235">
    <property type="component" value="Unassembled WGS sequence"/>
</dbReference>